<keyword evidence="3" id="KW-1185">Reference proteome</keyword>
<dbReference type="PANTHER" id="PTHR45751:SF46">
    <property type="entry name" value="RING-TYPE DOMAIN-CONTAINING PROTEIN"/>
    <property type="match status" value="1"/>
</dbReference>
<dbReference type="AlphaFoldDB" id="A0A1E5VI09"/>
<dbReference type="GO" id="GO:0016567">
    <property type="term" value="P:protein ubiquitination"/>
    <property type="evidence" value="ECO:0007669"/>
    <property type="project" value="TreeGrafter"/>
</dbReference>
<accession>A0A1E5VI09</accession>
<organism evidence="2 3">
    <name type="scientific">Dichanthelium oligosanthes</name>
    <dbReference type="NCBI Taxonomy" id="888268"/>
    <lineage>
        <taxon>Eukaryota</taxon>
        <taxon>Viridiplantae</taxon>
        <taxon>Streptophyta</taxon>
        <taxon>Embryophyta</taxon>
        <taxon>Tracheophyta</taxon>
        <taxon>Spermatophyta</taxon>
        <taxon>Magnoliopsida</taxon>
        <taxon>Liliopsida</taxon>
        <taxon>Poales</taxon>
        <taxon>Poaceae</taxon>
        <taxon>PACMAD clade</taxon>
        <taxon>Panicoideae</taxon>
        <taxon>Panicodae</taxon>
        <taxon>Paniceae</taxon>
        <taxon>Dichantheliinae</taxon>
        <taxon>Dichanthelium</taxon>
    </lineage>
</organism>
<dbReference type="GO" id="GO:0004842">
    <property type="term" value="F:ubiquitin-protein transferase activity"/>
    <property type="evidence" value="ECO:0007669"/>
    <property type="project" value="TreeGrafter"/>
</dbReference>
<sequence>MPDAASVCWVGCPSFLIQVKDELEKVGLESSNLIIGVDFTKSNEWTGKRCFDGRSLHHVGNAQNPYEQAIDIIGRTLSAYDEDNRIPCFGFGDSKASNSSPPLCKLQTREVWCSHLLPRASQHRRTTETSSTSTAMAGHATAFQKHCSDTERSPLTFGSLVSRIFQPFRFSPITLTDRPVGSGLGPTSLAPIIETATRIVEDSTHQYHILLIIADAQVPTSTAHPASHPDETRSVNYLEERTLQALIHARY</sequence>
<dbReference type="PANTHER" id="PTHR45751">
    <property type="entry name" value="COPINE FAMILY PROTEIN 1"/>
    <property type="match status" value="1"/>
</dbReference>
<dbReference type="OrthoDB" id="5855668at2759"/>
<dbReference type="STRING" id="888268.A0A1E5VI09"/>
<dbReference type="EMBL" id="LWDX02038965">
    <property type="protein sequence ID" value="OEL24758.1"/>
    <property type="molecule type" value="Genomic_DNA"/>
</dbReference>
<feature type="domain" description="Copine C-terminal" evidence="1">
    <location>
        <begin position="184"/>
        <end position="246"/>
    </location>
</feature>
<evidence type="ECO:0000259" key="1">
    <source>
        <dbReference type="Pfam" id="PF07002"/>
    </source>
</evidence>
<proteinExistence type="predicted"/>
<comment type="caution">
    <text evidence="2">The sequence shown here is derived from an EMBL/GenBank/DDBJ whole genome shotgun (WGS) entry which is preliminary data.</text>
</comment>
<dbReference type="Pfam" id="PF07002">
    <property type="entry name" value="Copine"/>
    <property type="match status" value="2"/>
</dbReference>
<reference evidence="2 3" key="1">
    <citation type="submission" date="2016-09" db="EMBL/GenBank/DDBJ databases">
        <title>The draft genome of Dichanthelium oligosanthes: A C3 panicoid grass species.</title>
        <authorList>
            <person name="Studer A.J."/>
            <person name="Schnable J.C."/>
            <person name="Brutnell T.P."/>
        </authorList>
    </citation>
    <scope>NUCLEOTIDE SEQUENCE [LARGE SCALE GENOMIC DNA]</scope>
    <source>
        <strain evidence="3">cv. Kellogg 1175</strain>
        <tissue evidence="2">Leaf</tissue>
    </source>
</reference>
<evidence type="ECO:0000313" key="2">
    <source>
        <dbReference type="EMBL" id="OEL24758.1"/>
    </source>
</evidence>
<feature type="domain" description="Copine C-terminal" evidence="1">
    <location>
        <begin position="55"/>
        <end position="94"/>
    </location>
</feature>
<protein>
    <submittedName>
        <fullName evidence="2">E3 ubiquitin-protein ligase RGLG1</fullName>
    </submittedName>
</protein>
<evidence type="ECO:0000313" key="3">
    <source>
        <dbReference type="Proteomes" id="UP000095767"/>
    </source>
</evidence>
<dbReference type="InterPro" id="IPR010734">
    <property type="entry name" value="Copine_C"/>
</dbReference>
<dbReference type="InterPro" id="IPR052079">
    <property type="entry name" value="E3_ligase/Copine_domain"/>
</dbReference>
<gene>
    <name evidence="2" type="ORF">BAE44_0014224</name>
</gene>
<dbReference type="GO" id="GO:0005634">
    <property type="term" value="C:nucleus"/>
    <property type="evidence" value="ECO:0007669"/>
    <property type="project" value="TreeGrafter"/>
</dbReference>
<dbReference type="Proteomes" id="UP000095767">
    <property type="component" value="Unassembled WGS sequence"/>
</dbReference>
<name>A0A1E5VI09_9POAL</name>